<evidence type="ECO:0000259" key="2">
    <source>
        <dbReference type="Pfam" id="PF01425"/>
    </source>
</evidence>
<dbReference type="SUPFAM" id="SSF75304">
    <property type="entry name" value="Amidase signature (AS) enzymes"/>
    <property type="match status" value="1"/>
</dbReference>
<dbReference type="Proteomes" id="UP000758603">
    <property type="component" value="Unassembled WGS sequence"/>
</dbReference>
<dbReference type="Gene3D" id="3.90.1300.10">
    <property type="entry name" value="Amidase signature (AS) domain"/>
    <property type="match status" value="1"/>
</dbReference>
<dbReference type="Pfam" id="PF01425">
    <property type="entry name" value="Amidase"/>
    <property type="match status" value="1"/>
</dbReference>
<proteinExistence type="predicted"/>
<protein>
    <submittedName>
        <fullName evidence="3">Amidase-like protein</fullName>
    </submittedName>
</protein>
<feature type="domain" description="Amidase" evidence="2">
    <location>
        <begin position="31"/>
        <end position="438"/>
    </location>
</feature>
<dbReference type="OrthoDB" id="566138at2759"/>
<dbReference type="GeneID" id="70133169"/>
<evidence type="ECO:0000313" key="3">
    <source>
        <dbReference type="EMBL" id="KAH6645039.1"/>
    </source>
</evidence>
<evidence type="ECO:0000256" key="1">
    <source>
        <dbReference type="SAM" id="MobiDB-lite"/>
    </source>
</evidence>
<evidence type="ECO:0000313" key="4">
    <source>
        <dbReference type="Proteomes" id="UP000758603"/>
    </source>
</evidence>
<name>A0A9P8RFG1_9PEZI</name>
<dbReference type="PANTHER" id="PTHR42678">
    <property type="entry name" value="AMIDASE"/>
    <property type="match status" value="1"/>
</dbReference>
<organism evidence="3 4">
    <name type="scientific">Truncatella angustata</name>
    <dbReference type="NCBI Taxonomy" id="152316"/>
    <lineage>
        <taxon>Eukaryota</taxon>
        <taxon>Fungi</taxon>
        <taxon>Dikarya</taxon>
        <taxon>Ascomycota</taxon>
        <taxon>Pezizomycotina</taxon>
        <taxon>Sordariomycetes</taxon>
        <taxon>Xylariomycetidae</taxon>
        <taxon>Amphisphaeriales</taxon>
        <taxon>Sporocadaceae</taxon>
        <taxon>Truncatella</taxon>
    </lineage>
</organism>
<dbReference type="InterPro" id="IPR023631">
    <property type="entry name" value="Amidase_dom"/>
</dbReference>
<accession>A0A9P8RFG1</accession>
<feature type="region of interest" description="Disordered" evidence="1">
    <location>
        <begin position="163"/>
        <end position="182"/>
    </location>
</feature>
<reference evidence="3" key="1">
    <citation type="journal article" date="2021" name="Nat. Commun.">
        <title>Genetic determinants of endophytism in the Arabidopsis root mycobiome.</title>
        <authorList>
            <person name="Mesny F."/>
            <person name="Miyauchi S."/>
            <person name="Thiergart T."/>
            <person name="Pickel B."/>
            <person name="Atanasova L."/>
            <person name="Karlsson M."/>
            <person name="Huettel B."/>
            <person name="Barry K.W."/>
            <person name="Haridas S."/>
            <person name="Chen C."/>
            <person name="Bauer D."/>
            <person name="Andreopoulos W."/>
            <person name="Pangilinan J."/>
            <person name="LaButti K."/>
            <person name="Riley R."/>
            <person name="Lipzen A."/>
            <person name="Clum A."/>
            <person name="Drula E."/>
            <person name="Henrissat B."/>
            <person name="Kohler A."/>
            <person name="Grigoriev I.V."/>
            <person name="Martin F.M."/>
            <person name="Hacquard S."/>
        </authorList>
    </citation>
    <scope>NUCLEOTIDE SEQUENCE</scope>
    <source>
        <strain evidence="3">MPI-SDFR-AT-0073</strain>
    </source>
</reference>
<comment type="caution">
    <text evidence="3">The sequence shown here is derived from an EMBL/GenBank/DDBJ whole genome shotgun (WGS) entry which is preliminary data.</text>
</comment>
<dbReference type="EMBL" id="JAGPXC010000012">
    <property type="protein sequence ID" value="KAH6645039.1"/>
    <property type="molecule type" value="Genomic_DNA"/>
</dbReference>
<dbReference type="RefSeq" id="XP_045951553.1">
    <property type="nucleotide sequence ID" value="XM_046104278.1"/>
</dbReference>
<dbReference type="InterPro" id="IPR036928">
    <property type="entry name" value="AS_sf"/>
</dbReference>
<gene>
    <name evidence="3" type="ORF">BKA67DRAFT_586813</name>
</gene>
<keyword evidence="4" id="KW-1185">Reference proteome</keyword>
<sequence length="507" mass="53966">MATVSTAQLLTATAHQLQQKLAAGEITSVQIVEACLAQTNQHNKNGLGLNAVISSCPHELASSQAKKLDVERDRGQIRSPLHGLPIVLKDVIVTGLELGMPTTAGAHVFASLKAKRNASLVDRLVDGGLIVIGKANLTEFCGLKSKDTPVGWSACGGQTLSPYRQNSLDESEQPMAGGSSSGSGVSVSAGFSPLAIGTETAGSVVWPASLNGLYGIKLAPGTVPVDGVFRLSDSYDGIGAFSRDPWTLAALVHLLAPPQPGAALLPPSTLDGPTSWEGLTIGVTEPQWGVGTETIKGKWDLDEVVKTYVDAVGKLNQRGLKVVYPLEAPDAGILEYEGENFLSVAYHEFPQKVAEFISAFEHQTDISNLEGIIKWNEDHAELALPAPYTTQTELIASVNNKMSDEKHSKAAAELFRLAGEDGMGKIFDDYGLDIVISASDAVLVEFAACARWPICTVPLGNLPKNNQPFGWFAMAREGREDVLLRFMDGFYQVFPGAQRATAPFSQV</sequence>
<dbReference type="PANTHER" id="PTHR42678:SF34">
    <property type="entry name" value="OS04G0183300 PROTEIN"/>
    <property type="match status" value="1"/>
</dbReference>
<dbReference type="AlphaFoldDB" id="A0A9P8RFG1"/>